<name>A0A3D3R7F2_9PLAN</name>
<feature type="non-terminal residue" evidence="2">
    <location>
        <position position="213"/>
    </location>
</feature>
<accession>A0A3D3R7F2</accession>
<reference evidence="2 3" key="1">
    <citation type="journal article" date="2018" name="Nat. Biotechnol.">
        <title>A standardized bacterial taxonomy based on genome phylogeny substantially revises the tree of life.</title>
        <authorList>
            <person name="Parks D.H."/>
            <person name="Chuvochina M."/>
            <person name="Waite D.W."/>
            <person name="Rinke C."/>
            <person name="Skarshewski A."/>
            <person name="Chaumeil P.A."/>
            <person name="Hugenholtz P."/>
        </authorList>
    </citation>
    <scope>NUCLEOTIDE SEQUENCE [LARGE SCALE GENOMIC DNA]</scope>
    <source>
        <strain evidence="2">UBA9375</strain>
    </source>
</reference>
<dbReference type="EMBL" id="DQAY01000107">
    <property type="protein sequence ID" value="HCO24773.1"/>
    <property type="molecule type" value="Genomic_DNA"/>
</dbReference>
<protein>
    <recommendedName>
        <fullName evidence="4">Neutral/alkaline non-lysosomal ceramidase N-terminal domain-containing protein</fullName>
    </recommendedName>
</protein>
<dbReference type="Proteomes" id="UP000263642">
    <property type="component" value="Unassembled WGS sequence"/>
</dbReference>
<evidence type="ECO:0008006" key="4">
    <source>
        <dbReference type="Google" id="ProtNLM"/>
    </source>
</evidence>
<evidence type="ECO:0000313" key="2">
    <source>
        <dbReference type="EMBL" id="HCO24773.1"/>
    </source>
</evidence>
<dbReference type="AlphaFoldDB" id="A0A3D3R7F2"/>
<comment type="caution">
    <text evidence="2">The sequence shown here is derived from an EMBL/GenBank/DDBJ whole genome shotgun (WGS) entry which is preliminary data.</text>
</comment>
<feature type="chain" id="PRO_5017575039" description="Neutral/alkaline non-lysosomal ceramidase N-terminal domain-containing protein" evidence="1">
    <location>
        <begin position="26"/>
        <end position="213"/>
    </location>
</feature>
<proteinExistence type="predicted"/>
<feature type="signal peptide" evidence="1">
    <location>
        <begin position="1"/>
        <end position="25"/>
    </location>
</feature>
<evidence type="ECO:0000256" key="1">
    <source>
        <dbReference type="SAM" id="SignalP"/>
    </source>
</evidence>
<sequence>MKMRFLLCHAVTLCVLVLTTTNLQAAETPQVKVGFAERDITPEIGMEQPGGYGKSFHRSFHDPCKVRVAVFDNGKNVVAVVSLDALFIRRVTVDEIRQRVEAKCKIPAHSILLHATHSHSSGPMGMILPGEYDHASKFVQELAYEKSSTADTAYLETVVDQSVEAICEAYQKRNASECGAGVGIEEQVAFNRRFFMRNGLTYTHPRPGNPDIV</sequence>
<evidence type="ECO:0000313" key="3">
    <source>
        <dbReference type="Proteomes" id="UP000263642"/>
    </source>
</evidence>
<organism evidence="2 3">
    <name type="scientific">Gimesia maris</name>
    <dbReference type="NCBI Taxonomy" id="122"/>
    <lineage>
        <taxon>Bacteria</taxon>
        <taxon>Pseudomonadati</taxon>
        <taxon>Planctomycetota</taxon>
        <taxon>Planctomycetia</taxon>
        <taxon>Planctomycetales</taxon>
        <taxon>Planctomycetaceae</taxon>
        <taxon>Gimesia</taxon>
    </lineage>
</organism>
<gene>
    <name evidence="2" type="ORF">DIT97_17740</name>
</gene>
<keyword evidence="1" id="KW-0732">Signal</keyword>